<dbReference type="Pfam" id="PF12680">
    <property type="entry name" value="SnoaL_2"/>
    <property type="match status" value="1"/>
</dbReference>
<evidence type="ECO:0000259" key="1">
    <source>
        <dbReference type="Pfam" id="PF12680"/>
    </source>
</evidence>
<comment type="caution">
    <text evidence="2">The sequence shown here is derived from an EMBL/GenBank/DDBJ whole genome shotgun (WGS) entry which is preliminary data.</text>
</comment>
<dbReference type="EMBL" id="BAABHK010000001">
    <property type="protein sequence ID" value="GAA4621877.1"/>
    <property type="molecule type" value="Genomic_DNA"/>
</dbReference>
<keyword evidence="3" id="KW-1185">Reference proteome</keyword>
<dbReference type="SUPFAM" id="SSF54427">
    <property type="entry name" value="NTF2-like"/>
    <property type="match status" value="1"/>
</dbReference>
<dbReference type="Proteomes" id="UP001501442">
    <property type="component" value="Unassembled WGS sequence"/>
</dbReference>
<dbReference type="InterPro" id="IPR032710">
    <property type="entry name" value="NTF2-like_dom_sf"/>
</dbReference>
<evidence type="ECO:0000313" key="3">
    <source>
        <dbReference type="Proteomes" id="UP001501442"/>
    </source>
</evidence>
<evidence type="ECO:0000313" key="2">
    <source>
        <dbReference type="EMBL" id="GAA4621877.1"/>
    </source>
</evidence>
<reference evidence="3" key="1">
    <citation type="journal article" date="2019" name="Int. J. Syst. Evol. Microbiol.">
        <title>The Global Catalogue of Microorganisms (GCM) 10K type strain sequencing project: providing services to taxonomists for standard genome sequencing and annotation.</title>
        <authorList>
            <consortium name="The Broad Institute Genomics Platform"/>
            <consortium name="The Broad Institute Genome Sequencing Center for Infectious Disease"/>
            <person name="Wu L."/>
            <person name="Ma J."/>
        </authorList>
    </citation>
    <scope>NUCLEOTIDE SEQUENCE [LARGE SCALE GENOMIC DNA]</scope>
    <source>
        <strain evidence="3">JCM 17939</strain>
    </source>
</reference>
<sequence length="145" mass="16025">MSASPATATPRQVVERFIRASADNAWDDVADLYAPDAVIELPFAPPGIPERFEGREGHRARFKAVAPARRFTKADPLVLWETSDPEVVIAEYSLHGTMTRSGRPLVFSYVMVIRVRGGLIVHSRDYGDSLAGAEFRDEIAEVLGR</sequence>
<accession>A0ABP8U3L0</accession>
<gene>
    <name evidence="2" type="ORF">GCM10023196_011940</name>
</gene>
<dbReference type="CDD" id="cd00531">
    <property type="entry name" value="NTF2_like"/>
    <property type="match status" value="1"/>
</dbReference>
<dbReference type="InterPro" id="IPR037401">
    <property type="entry name" value="SnoaL-like"/>
</dbReference>
<organism evidence="2 3">
    <name type="scientific">Actinoallomurus vinaceus</name>
    <dbReference type="NCBI Taxonomy" id="1080074"/>
    <lineage>
        <taxon>Bacteria</taxon>
        <taxon>Bacillati</taxon>
        <taxon>Actinomycetota</taxon>
        <taxon>Actinomycetes</taxon>
        <taxon>Streptosporangiales</taxon>
        <taxon>Thermomonosporaceae</taxon>
        <taxon>Actinoallomurus</taxon>
    </lineage>
</organism>
<proteinExistence type="predicted"/>
<feature type="domain" description="SnoaL-like" evidence="1">
    <location>
        <begin position="14"/>
        <end position="122"/>
    </location>
</feature>
<name>A0ABP8U3L0_9ACTN</name>
<dbReference type="RefSeq" id="WP_345429586.1">
    <property type="nucleotide sequence ID" value="NZ_BAABHK010000001.1"/>
</dbReference>
<protein>
    <recommendedName>
        <fullName evidence="1">SnoaL-like domain-containing protein</fullName>
    </recommendedName>
</protein>
<dbReference type="Gene3D" id="3.10.450.50">
    <property type="match status" value="1"/>
</dbReference>